<dbReference type="AlphaFoldDB" id="A0A6A4WWV2"/>
<feature type="transmembrane region" description="Helical" evidence="1">
    <location>
        <begin position="94"/>
        <end position="114"/>
    </location>
</feature>
<reference evidence="2 3" key="1">
    <citation type="submission" date="2019-07" db="EMBL/GenBank/DDBJ databases">
        <title>Draft genome assembly of a fouling barnacle, Amphibalanus amphitrite (Darwin, 1854): The first reference genome for Thecostraca.</title>
        <authorList>
            <person name="Kim W."/>
        </authorList>
    </citation>
    <scope>NUCLEOTIDE SEQUENCE [LARGE SCALE GENOMIC DNA]</scope>
    <source>
        <strain evidence="2">SNU_AA5</strain>
        <tissue evidence="2">Soma without cirri and trophi</tissue>
    </source>
</reference>
<comment type="caution">
    <text evidence="2">The sequence shown here is derived from an EMBL/GenBank/DDBJ whole genome shotgun (WGS) entry which is preliminary data.</text>
</comment>
<organism evidence="2 3">
    <name type="scientific">Amphibalanus amphitrite</name>
    <name type="common">Striped barnacle</name>
    <name type="synonym">Balanus amphitrite</name>
    <dbReference type="NCBI Taxonomy" id="1232801"/>
    <lineage>
        <taxon>Eukaryota</taxon>
        <taxon>Metazoa</taxon>
        <taxon>Ecdysozoa</taxon>
        <taxon>Arthropoda</taxon>
        <taxon>Crustacea</taxon>
        <taxon>Multicrustacea</taxon>
        <taxon>Cirripedia</taxon>
        <taxon>Thoracica</taxon>
        <taxon>Thoracicalcarea</taxon>
        <taxon>Balanomorpha</taxon>
        <taxon>Balanoidea</taxon>
        <taxon>Balanidae</taxon>
        <taxon>Amphibalaninae</taxon>
        <taxon>Amphibalanus</taxon>
    </lineage>
</organism>
<evidence type="ECO:0000256" key="1">
    <source>
        <dbReference type="SAM" id="Phobius"/>
    </source>
</evidence>
<accession>A0A6A4WWV2</accession>
<protein>
    <submittedName>
        <fullName evidence="2">Uncharacterized protein</fullName>
    </submittedName>
</protein>
<keyword evidence="1" id="KW-0472">Membrane</keyword>
<evidence type="ECO:0000313" key="3">
    <source>
        <dbReference type="Proteomes" id="UP000440578"/>
    </source>
</evidence>
<dbReference type="EMBL" id="VIIS01000200">
    <property type="protein sequence ID" value="KAF0312006.1"/>
    <property type="molecule type" value="Genomic_DNA"/>
</dbReference>
<sequence length="188" mass="19982">MPAGRRCDDYRSLASTRYLQQAAHRLDSSLRERAGLVPSLGAALLLLVGLGGWLWGRCLIWPQEEVLGPGPPDAPLAANGTALWGECLRSRGSALLLAYVLLVLTAAVAMVVAVRAVPRLRRQLEVARRLLRADSAGCPPLPLTDVIQAVEAADMAEAERLIGGGAGQLSRYGALRQTVLTVWAAGEV</sequence>
<keyword evidence="1" id="KW-0812">Transmembrane</keyword>
<keyword evidence="1" id="KW-1133">Transmembrane helix</keyword>
<dbReference type="Proteomes" id="UP000440578">
    <property type="component" value="Unassembled WGS sequence"/>
</dbReference>
<name>A0A6A4WWV2_AMPAM</name>
<keyword evidence="3" id="KW-1185">Reference proteome</keyword>
<gene>
    <name evidence="2" type="ORF">FJT64_017227</name>
</gene>
<proteinExistence type="predicted"/>
<evidence type="ECO:0000313" key="2">
    <source>
        <dbReference type="EMBL" id="KAF0312006.1"/>
    </source>
</evidence>
<feature type="transmembrane region" description="Helical" evidence="1">
    <location>
        <begin position="34"/>
        <end position="55"/>
    </location>
</feature>